<gene>
    <name evidence="3" type="ORF">HHK36_001990</name>
</gene>
<feature type="repeat" description="ARM" evidence="1">
    <location>
        <begin position="193"/>
        <end position="235"/>
    </location>
</feature>
<name>A0A835A4Q4_TETSI</name>
<dbReference type="OMA" id="RFVQDDQ"/>
<evidence type="ECO:0000259" key="2">
    <source>
        <dbReference type="Pfam" id="PF23005"/>
    </source>
</evidence>
<dbReference type="PROSITE" id="PS50176">
    <property type="entry name" value="ARM_REPEAT"/>
    <property type="match status" value="2"/>
</dbReference>
<feature type="repeat" description="ARM" evidence="1">
    <location>
        <begin position="407"/>
        <end position="434"/>
    </location>
</feature>
<sequence length="530" mass="58075">MENARNKLEELNSGLIAAGNCDSHENSVFSDLIPAIVLSVNDCYDLARRCVKLSYSGKLLMQSDLDVVSAKIELHIKNLAGIYTAGILTQGYAIVVSKPGIGACRDDMKFYVRDLLTRLKIGDMGMKSQALVALNEIVEEEKYVKIVVETGEIIKVLMNFLELAEMKIQEESAKVISVIAGFDSYKSVIVAAGIIAPLIQVLEKGSGLVKERAAGALHKLTENSDNAWSVSAQGGVTALLKICTYSDGGGGKSITSVCGVLRNLAGVEEIKRFMVEEGAVSVFIKLMRSKDEASLISAIEFLQILASGDDSIRQMVLREGGIHSLVRALDPKSPFSTKARETILRAIESLCFFSTSSLNILMGYGFLDVLLFFLRKGEVSLQELALKVAYRLCGTSEETKKAMGDAGFMPEFVRLLDSKSFGIQEMAAEALSNLVLIPRNRRRFVQEDYGVGRILQLLNPEEGKSGNKKFLLSTLISLTSCNSGRRKIANSGYKKNLETLAEAEVMDAKRIVKKLSTNRFRNILNVIWNP</sequence>
<evidence type="ECO:0000313" key="4">
    <source>
        <dbReference type="Proteomes" id="UP000655225"/>
    </source>
</evidence>
<dbReference type="InterPro" id="IPR054296">
    <property type="entry name" value="DUF7032"/>
</dbReference>
<dbReference type="Gene3D" id="1.25.10.10">
    <property type="entry name" value="Leucine-rich Repeat Variant"/>
    <property type="match status" value="2"/>
</dbReference>
<dbReference type="SMART" id="SM00185">
    <property type="entry name" value="ARM"/>
    <property type="match status" value="6"/>
</dbReference>
<dbReference type="Pfam" id="PF23005">
    <property type="entry name" value="DUF7032"/>
    <property type="match status" value="1"/>
</dbReference>
<protein>
    <recommendedName>
        <fullName evidence="2">DUF7032 domain-containing protein</fullName>
    </recommendedName>
</protein>
<evidence type="ECO:0000313" key="3">
    <source>
        <dbReference type="EMBL" id="KAF8413992.1"/>
    </source>
</evidence>
<organism evidence="3 4">
    <name type="scientific">Tetracentron sinense</name>
    <name type="common">Spur-leaf</name>
    <dbReference type="NCBI Taxonomy" id="13715"/>
    <lineage>
        <taxon>Eukaryota</taxon>
        <taxon>Viridiplantae</taxon>
        <taxon>Streptophyta</taxon>
        <taxon>Embryophyta</taxon>
        <taxon>Tracheophyta</taxon>
        <taxon>Spermatophyta</taxon>
        <taxon>Magnoliopsida</taxon>
        <taxon>Trochodendrales</taxon>
        <taxon>Trochodendraceae</taxon>
        <taxon>Tetracentron</taxon>
    </lineage>
</organism>
<dbReference type="SUPFAM" id="SSF48371">
    <property type="entry name" value="ARM repeat"/>
    <property type="match status" value="1"/>
</dbReference>
<comment type="caution">
    <text evidence="3">The sequence shown here is derived from an EMBL/GenBank/DDBJ whole genome shotgun (WGS) entry which is preliminary data.</text>
</comment>
<dbReference type="InterPro" id="IPR016024">
    <property type="entry name" value="ARM-type_fold"/>
</dbReference>
<feature type="domain" description="DUF7032" evidence="2">
    <location>
        <begin position="5"/>
        <end position="87"/>
    </location>
</feature>
<dbReference type="PANTHER" id="PTHR46043">
    <property type="entry name" value="ARM REPEAT SUPERFAMILY PROTEIN"/>
    <property type="match status" value="1"/>
</dbReference>
<dbReference type="OrthoDB" id="7537227at2759"/>
<dbReference type="InterPro" id="IPR000225">
    <property type="entry name" value="Armadillo"/>
</dbReference>
<dbReference type="InterPro" id="IPR011989">
    <property type="entry name" value="ARM-like"/>
</dbReference>
<keyword evidence="4" id="KW-1185">Reference proteome</keyword>
<dbReference type="PANTHER" id="PTHR46043:SF5">
    <property type="entry name" value="ARM REPEAT SUPERFAMILY PROTEIN"/>
    <property type="match status" value="1"/>
</dbReference>
<proteinExistence type="predicted"/>
<accession>A0A835A4Q4</accession>
<dbReference type="Proteomes" id="UP000655225">
    <property type="component" value="Unassembled WGS sequence"/>
</dbReference>
<dbReference type="Pfam" id="PF00514">
    <property type="entry name" value="Arm"/>
    <property type="match status" value="1"/>
</dbReference>
<evidence type="ECO:0000256" key="1">
    <source>
        <dbReference type="PROSITE-ProRule" id="PRU00259"/>
    </source>
</evidence>
<dbReference type="AlphaFoldDB" id="A0A835A4Q4"/>
<reference evidence="3 4" key="1">
    <citation type="submission" date="2020-04" db="EMBL/GenBank/DDBJ databases">
        <title>Plant Genome Project.</title>
        <authorList>
            <person name="Zhang R.-G."/>
        </authorList>
    </citation>
    <scope>NUCLEOTIDE SEQUENCE [LARGE SCALE GENOMIC DNA]</scope>
    <source>
        <strain evidence="3">YNK0</strain>
        <tissue evidence="3">Leaf</tissue>
    </source>
</reference>
<dbReference type="EMBL" id="JABCRI010000001">
    <property type="protein sequence ID" value="KAF8413992.1"/>
    <property type="molecule type" value="Genomic_DNA"/>
</dbReference>